<dbReference type="EMBL" id="QEXO01000004">
    <property type="protein sequence ID" value="PWE12930.1"/>
    <property type="molecule type" value="Genomic_DNA"/>
</dbReference>
<dbReference type="AlphaFoldDB" id="A0A2U2BFZ6"/>
<dbReference type="PROSITE" id="PS51257">
    <property type="entry name" value="PROKAR_LIPOPROTEIN"/>
    <property type="match status" value="1"/>
</dbReference>
<protein>
    <recommendedName>
        <fullName evidence="4">ABC-type transport auxiliary lipoprotein component domain-containing protein</fullName>
    </recommendedName>
</protein>
<dbReference type="GeneID" id="29367825"/>
<dbReference type="KEGG" id="afa:UZ73_15250"/>
<dbReference type="RefSeq" id="WP_052695889.1">
    <property type="nucleotide sequence ID" value="NZ_CP013119.1"/>
</dbReference>
<proteinExistence type="predicted"/>
<evidence type="ECO:0000256" key="1">
    <source>
        <dbReference type="SAM" id="SignalP"/>
    </source>
</evidence>
<evidence type="ECO:0000313" key="3">
    <source>
        <dbReference type="Proteomes" id="UP000245216"/>
    </source>
</evidence>
<reference evidence="2 3" key="2">
    <citation type="submission" date="2018-05" db="EMBL/GenBank/DDBJ databases">
        <authorList>
            <person name="Lanie J.A."/>
            <person name="Ng W.-L."/>
            <person name="Kazmierczak K.M."/>
            <person name="Andrzejewski T.M."/>
            <person name="Davidsen T.M."/>
            <person name="Wayne K.J."/>
            <person name="Tettelin H."/>
            <person name="Glass J.I."/>
            <person name="Rusch D."/>
            <person name="Podicherti R."/>
            <person name="Tsui H.-C.T."/>
            <person name="Winkler M.E."/>
        </authorList>
    </citation>
    <scope>NUCLEOTIDE SEQUENCE [LARGE SCALE GENOMIC DNA]</scope>
    <source>
        <strain evidence="2 3">YBY</strain>
    </source>
</reference>
<reference evidence="2 3" key="1">
    <citation type="submission" date="2018-05" db="EMBL/GenBank/DDBJ databases">
        <title>Genome Sequence of an Efficient Indole-Degrading Bacterium, Alcaligenes sp.YBY.</title>
        <authorList>
            <person name="Yang B."/>
        </authorList>
    </citation>
    <scope>NUCLEOTIDE SEQUENCE [LARGE SCALE GENOMIC DNA]</scope>
    <source>
        <strain evidence="2 3">YBY</strain>
    </source>
</reference>
<comment type="caution">
    <text evidence="2">The sequence shown here is derived from an EMBL/GenBank/DDBJ whole genome shotgun (WGS) entry which is preliminary data.</text>
</comment>
<dbReference type="STRING" id="511.UZ73_15250"/>
<evidence type="ECO:0000313" key="2">
    <source>
        <dbReference type="EMBL" id="PWE12930.1"/>
    </source>
</evidence>
<gene>
    <name evidence="2" type="ORF">DF183_13870</name>
</gene>
<evidence type="ECO:0008006" key="4">
    <source>
        <dbReference type="Google" id="ProtNLM"/>
    </source>
</evidence>
<feature type="chain" id="PRO_5015451785" description="ABC-type transport auxiliary lipoprotein component domain-containing protein" evidence="1">
    <location>
        <begin position="23"/>
        <end position="217"/>
    </location>
</feature>
<keyword evidence="1" id="KW-0732">Signal</keyword>
<name>A0A2U2BFZ6_ALCFA</name>
<accession>A0A2U2BFZ6</accession>
<sequence>MKVKAIAAVGIVAGLVTLAGCASPPPIEFNPQQVSIAREKIDVELRNIAVRTAPEEKQTGNGVNWHHIENGIGDQFLVSSTGTGVPITRQWEVALDSALSESLMFTDNPEQRVSLVVEVKEIDYSGLATVSMEVFANYRLMDRRTGKNLYVQDIRSLGEARAGEAFIGAVRSRIAFVRAVRANIEAFLASLEEQAPQVRQLAQRERVVKTMPTTAVD</sequence>
<feature type="signal peptide" evidence="1">
    <location>
        <begin position="1"/>
        <end position="22"/>
    </location>
</feature>
<dbReference type="Proteomes" id="UP000245216">
    <property type="component" value="Unassembled WGS sequence"/>
</dbReference>
<organism evidence="2 3">
    <name type="scientific">Alcaligenes faecalis</name>
    <dbReference type="NCBI Taxonomy" id="511"/>
    <lineage>
        <taxon>Bacteria</taxon>
        <taxon>Pseudomonadati</taxon>
        <taxon>Pseudomonadota</taxon>
        <taxon>Betaproteobacteria</taxon>
        <taxon>Burkholderiales</taxon>
        <taxon>Alcaligenaceae</taxon>
        <taxon>Alcaligenes</taxon>
    </lineage>
</organism>